<keyword evidence="2" id="KW-0238">DNA-binding</keyword>
<dbReference type="InterPro" id="IPR014710">
    <property type="entry name" value="RmlC-like_jellyroll"/>
</dbReference>
<dbReference type="RefSeq" id="WP_053781064.1">
    <property type="nucleotide sequence ID" value="NZ_LITU01000055.1"/>
</dbReference>
<dbReference type="Pfam" id="PF12833">
    <property type="entry name" value="HTH_18"/>
    <property type="match status" value="1"/>
</dbReference>
<feature type="domain" description="HTH araC/xylS-type" evidence="4">
    <location>
        <begin position="175"/>
        <end position="272"/>
    </location>
</feature>
<dbReference type="InterPro" id="IPR003313">
    <property type="entry name" value="AraC-bd"/>
</dbReference>
<comment type="caution">
    <text evidence="5">The sequence shown here is derived from an EMBL/GenBank/DDBJ whole genome shotgun (WGS) entry which is preliminary data.</text>
</comment>
<dbReference type="SUPFAM" id="SSF51215">
    <property type="entry name" value="Regulatory protein AraC"/>
    <property type="match status" value="1"/>
</dbReference>
<accession>A0A0M9BNY2</accession>
<proteinExistence type="predicted"/>
<reference evidence="5 6" key="1">
    <citation type="submission" date="2015-08" db="EMBL/GenBank/DDBJ databases">
        <title>Draft genome sequence of cellulolytic and xylanolytic Paenibacillus sp. A59, isolated from a decaying forest soil from Patagonia, Argentina.</title>
        <authorList>
            <person name="Ghio S."/>
            <person name="Caceres A.M."/>
            <person name="Talia P."/>
            <person name="Grasso D."/>
            <person name="Campos E."/>
        </authorList>
    </citation>
    <scope>NUCLEOTIDE SEQUENCE [LARGE SCALE GENOMIC DNA]</scope>
    <source>
        <strain evidence="5 6">A59</strain>
    </source>
</reference>
<name>A0A0M9BNY2_9BACL</name>
<dbReference type="SMART" id="SM00342">
    <property type="entry name" value="HTH_ARAC"/>
    <property type="match status" value="1"/>
</dbReference>
<dbReference type="GO" id="GO:0043565">
    <property type="term" value="F:sequence-specific DNA binding"/>
    <property type="evidence" value="ECO:0007669"/>
    <property type="project" value="InterPro"/>
</dbReference>
<dbReference type="PANTHER" id="PTHR43280">
    <property type="entry name" value="ARAC-FAMILY TRANSCRIPTIONAL REGULATOR"/>
    <property type="match status" value="1"/>
</dbReference>
<dbReference type="EMBL" id="LITU01000055">
    <property type="protein sequence ID" value="KOY16128.1"/>
    <property type="molecule type" value="Genomic_DNA"/>
</dbReference>
<dbReference type="InterPro" id="IPR037923">
    <property type="entry name" value="HTH-like"/>
</dbReference>
<evidence type="ECO:0000313" key="6">
    <source>
        <dbReference type="Proteomes" id="UP000037688"/>
    </source>
</evidence>
<evidence type="ECO:0000256" key="1">
    <source>
        <dbReference type="ARBA" id="ARBA00023015"/>
    </source>
</evidence>
<keyword evidence="3" id="KW-0804">Transcription</keyword>
<dbReference type="Pfam" id="PF02311">
    <property type="entry name" value="AraC_binding"/>
    <property type="match status" value="1"/>
</dbReference>
<evidence type="ECO:0000256" key="2">
    <source>
        <dbReference type="ARBA" id="ARBA00023125"/>
    </source>
</evidence>
<evidence type="ECO:0000256" key="3">
    <source>
        <dbReference type="ARBA" id="ARBA00023163"/>
    </source>
</evidence>
<dbReference type="PROSITE" id="PS01124">
    <property type="entry name" value="HTH_ARAC_FAMILY_2"/>
    <property type="match status" value="1"/>
</dbReference>
<evidence type="ECO:0000259" key="4">
    <source>
        <dbReference type="PROSITE" id="PS01124"/>
    </source>
</evidence>
<dbReference type="InterPro" id="IPR018060">
    <property type="entry name" value="HTH_AraC"/>
</dbReference>
<keyword evidence="1" id="KW-0805">Transcription regulation</keyword>
<dbReference type="PATRIC" id="fig|1705561.3.peg.2333"/>
<dbReference type="GO" id="GO:0003700">
    <property type="term" value="F:DNA-binding transcription factor activity"/>
    <property type="evidence" value="ECO:0007669"/>
    <property type="project" value="InterPro"/>
</dbReference>
<dbReference type="Gene3D" id="2.60.120.10">
    <property type="entry name" value="Jelly Rolls"/>
    <property type="match status" value="1"/>
</dbReference>
<dbReference type="InterPro" id="IPR009057">
    <property type="entry name" value="Homeodomain-like_sf"/>
</dbReference>
<dbReference type="Gene3D" id="1.10.10.60">
    <property type="entry name" value="Homeodomain-like"/>
    <property type="match status" value="2"/>
</dbReference>
<dbReference type="PANTHER" id="PTHR43280:SF2">
    <property type="entry name" value="HTH-TYPE TRANSCRIPTIONAL REGULATOR EXSA"/>
    <property type="match status" value="1"/>
</dbReference>
<evidence type="ECO:0000313" key="5">
    <source>
        <dbReference type="EMBL" id="KOY16128.1"/>
    </source>
</evidence>
<organism evidence="5 6">
    <name type="scientific">Paenibacillus xylanivorans</name>
    <dbReference type="NCBI Taxonomy" id="1705561"/>
    <lineage>
        <taxon>Bacteria</taxon>
        <taxon>Bacillati</taxon>
        <taxon>Bacillota</taxon>
        <taxon>Bacilli</taxon>
        <taxon>Bacillales</taxon>
        <taxon>Paenibacillaceae</taxon>
        <taxon>Paenibacillus</taxon>
    </lineage>
</organism>
<sequence length="276" mass="31288">MKTVNIHTDSLILHHAIDRKKTEQYALHCHNFYEVFYFVAGDVSYLVEGKHYVPKPHSLLLIAPHVFHGVKIESDIPYERISLHFVPGFLPLENQSVLLSPFHADYGSADIYYTDNGDHVMFPFFKQLIDARFADEAIRELSLRVRLEALLSQILISSYSLKGASESSSSIKSVSKIIAYLNDHITESIRLDDLSAVFYISKHHLNKMFRRATGTTVGNYVIHKRVVMAQNLMSQGQTANSAASAVGFHDYSSFFRAYKKVLGYAPSVKQNTMLLK</sequence>
<keyword evidence="6" id="KW-1185">Reference proteome</keyword>
<dbReference type="SUPFAM" id="SSF46689">
    <property type="entry name" value="Homeodomain-like"/>
    <property type="match status" value="2"/>
</dbReference>
<dbReference type="OrthoDB" id="9774814at2"/>
<dbReference type="Proteomes" id="UP000037688">
    <property type="component" value="Unassembled WGS sequence"/>
</dbReference>
<dbReference type="AlphaFoldDB" id="A0A0M9BNY2"/>
<gene>
    <name evidence="5" type="ORF">AMS66_12205</name>
</gene>
<protein>
    <recommendedName>
        <fullName evidence="4">HTH araC/xylS-type domain-containing protein</fullName>
    </recommendedName>
</protein>